<dbReference type="InterPro" id="IPR013022">
    <property type="entry name" value="Xyl_isomerase-like_TIM-brl"/>
</dbReference>
<dbReference type="PANTHER" id="PTHR21445:SF0">
    <property type="entry name" value="APURINIC-APYRIMIDINIC ENDONUCLEASE"/>
    <property type="match status" value="1"/>
</dbReference>
<name>D9QRF5_ACEAZ</name>
<feature type="binding site" evidence="7">
    <location>
        <position position="212"/>
    </location>
    <ligand>
        <name>Zn(2+)</name>
        <dbReference type="ChEBI" id="CHEBI:29105"/>
        <label>2</label>
    </ligand>
</feature>
<feature type="domain" description="Xylose isomerase-like TIM barrel" evidence="8">
    <location>
        <begin position="17"/>
        <end position="265"/>
    </location>
</feature>
<keyword evidence="7 9" id="KW-0255">Endonuclease</keyword>
<comment type="similarity">
    <text evidence="1 7">Belongs to the AP endonuclease 2 family.</text>
</comment>
<dbReference type="GO" id="GO:0008270">
    <property type="term" value="F:zinc ion binding"/>
    <property type="evidence" value="ECO:0007669"/>
    <property type="project" value="UniProtKB-UniRule"/>
</dbReference>
<feature type="binding site" evidence="7">
    <location>
        <position position="225"/>
    </location>
    <ligand>
        <name>Zn(2+)</name>
        <dbReference type="ChEBI" id="CHEBI:29105"/>
        <label>3</label>
    </ligand>
</feature>
<evidence type="ECO:0000256" key="5">
    <source>
        <dbReference type="ARBA" id="ARBA00022833"/>
    </source>
</evidence>
<dbReference type="EC" id="3.1.21.2" evidence="7"/>
<feature type="binding site" evidence="7">
    <location>
        <position position="142"/>
    </location>
    <ligand>
        <name>Zn(2+)</name>
        <dbReference type="ChEBI" id="CHEBI:29105"/>
        <label>2</label>
    </ligand>
</feature>
<keyword evidence="4 7" id="KW-0378">Hydrolase</keyword>
<dbReference type="KEGG" id="aar:Acear_1590"/>
<comment type="catalytic activity">
    <reaction evidence="7">
        <text>Endonucleolytic cleavage to 5'-phosphooligonucleotide end-products.</text>
        <dbReference type="EC" id="3.1.21.2"/>
    </reaction>
</comment>
<dbReference type="Pfam" id="PF01261">
    <property type="entry name" value="AP_endonuc_2"/>
    <property type="match status" value="1"/>
</dbReference>
<keyword evidence="5 7" id="KW-0862">Zinc</keyword>
<evidence type="ECO:0000256" key="4">
    <source>
        <dbReference type="ARBA" id="ARBA00022801"/>
    </source>
</evidence>
<dbReference type="Proteomes" id="UP000001661">
    <property type="component" value="Chromosome"/>
</dbReference>
<dbReference type="Gene3D" id="3.20.20.150">
    <property type="entry name" value="Divalent-metal-dependent TIM barrel enzymes"/>
    <property type="match status" value="1"/>
</dbReference>
<dbReference type="SMART" id="SM00518">
    <property type="entry name" value="AP2Ec"/>
    <property type="match status" value="1"/>
</dbReference>
<keyword evidence="2 7" id="KW-0479">Metal-binding</keyword>
<dbReference type="HAMAP" id="MF_00152">
    <property type="entry name" value="Nfo"/>
    <property type="match status" value="1"/>
</dbReference>
<keyword evidence="3 7" id="KW-0227">DNA damage</keyword>
<feature type="binding site" evidence="7">
    <location>
        <position position="66"/>
    </location>
    <ligand>
        <name>Zn(2+)</name>
        <dbReference type="ChEBI" id="CHEBI:29105"/>
        <label>1</label>
    </ligand>
</feature>
<dbReference type="PROSITE" id="PS51432">
    <property type="entry name" value="AP_NUCLEASE_F2_4"/>
    <property type="match status" value="1"/>
</dbReference>
<feature type="binding site" evidence="7">
    <location>
        <position position="106"/>
    </location>
    <ligand>
        <name>Zn(2+)</name>
        <dbReference type="ChEBI" id="CHEBI:29105"/>
        <label>1</label>
    </ligand>
</feature>
<accession>D9QRF5</accession>
<feature type="binding site" evidence="7">
    <location>
        <position position="178"/>
    </location>
    <ligand>
        <name>Zn(2+)</name>
        <dbReference type="ChEBI" id="CHEBI:29105"/>
        <label>3</label>
    </ligand>
</feature>
<dbReference type="EMBL" id="CP002105">
    <property type="protein sequence ID" value="ADL13096.1"/>
    <property type="molecule type" value="Genomic_DNA"/>
</dbReference>
<reference evidence="9 10" key="1">
    <citation type="journal article" date="2010" name="Stand. Genomic Sci.">
        <title>Complete genome sequence of Acetohalobium arabaticum type strain (Z-7288).</title>
        <authorList>
            <person name="Sikorski J."/>
            <person name="Lapidus A."/>
            <person name="Chertkov O."/>
            <person name="Lucas S."/>
            <person name="Copeland A."/>
            <person name="Glavina Del Rio T."/>
            <person name="Nolan M."/>
            <person name="Tice H."/>
            <person name="Cheng J.F."/>
            <person name="Han C."/>
            <person name="Brambilla E."/>
            <person name="Pitluck S."/>
            <person name="Liolios K."/>
            <person name="Ivanova N."/>
            <person name="Mavromatis K."/>
            <person name="Mikhailova N."/>
            <person name="Pati A."/>
            <person name="Bruce D."/>
            <person name="Detter C."/>
            <person name="Tapia R."/>
            <person name="Goodwin L."/>
            <person name="Chen A."/>
            <person name="Palaniappan K."/>
            <person name="Land M."/>
            <person name="Hauser L."/>
            <person name="Chang Y.J."/>
            <person name="Jeffries C.D."/>
            <person name="Rohde M."/>
            <person name="Goker M."/>
            <person name="Spring S."/>
            <person name="Woyke T."/>
            <person name="Bristow J."/>
            <person name="Eisen J.A."/>
            <person name="Markowitz V."/>
            <person name="Hugenholtz P."/>
            <person name="Kyrpides N.C."/>
            <person name="Klenk H.P."/>
        </authorList>
    </citation>
    <scope>NUCLEOTIDE SEQUENCE [LARGE SCALE GENOMIC DNA]</scope>
    <source>
        <strain evidence="10">ATCC 49924 / DSM 5501 / Z-7288</strain>
    </source>
</reference>
<dbReference type="GO" id="GO:0008833">
    <property type="term" value="F:deoxyribonuclease IV (phage-T4-induced) activity"/>
    <property type="evidence" value="ECO:0007669"/>
    <property type="project" value="UniProtKB-UniRule"/>
</dbReference>
<dbReference type="InterPro" id="IPR018246">
    <property type="entry name" value="AP_endonuc_F2_Zn_BS"/>
</dbReference>
<keyword evidence="10" id="KW-1185">Reference proteome</keyword>
<evidence type="ECO:0000256" key="3">
    <source>
        <dbReference type="ARBA" id="ARBA00022763"/>
    </source>
</evidence>
<dbReference type="AlphaFoldDB" id="D9QRF5"/>
<protein>
    <recommendedName>
        <fullName evidence="7">Probable endonuclease 4</fullName>
        <ecNumber evidence="7">3.1.21.2</ecNumber>
    </recommendedName>
    <alternativeName>
        <fullName evidence="7">Endodeoxyribonuclease IV</fullName>
    </alternativeName>
    <alternativeName>
        <fullName evidence="7">Endonuclease IV</fullName>
    </alternativeName>
</protein>
<feature type="binding site" evidence="7">
    <location>
        <position position="227"/>
    </location>
    <ligand>
        <name>Zn(2+)</name>
        <dbReference type="ChEBI" id="CHEBI:29105"/>
        <label>3</label>
    </ligand>
</feature>
<dbReference type="OrthoDB" id="9805666at2"/>
<proteinExistence type="inferred from homology"/>
<dbReference type="CDD" id="cd00019">
    <property type="entry name" value="AP2Ec"/>
    <property type="match status" value="1"/>
</dbReference>
<dbReference type="InterPro" id="IPR036237">
    <property type="entry name" value="Xyl_isomerase-like_sf"/>
</dbReference>
<dbReference type="GO" id="GO:0008081">
    <property type="term" value="F:phosphoric diester hydrolase activity"/>
    <property type="evidence" value="ECO:0007669"/>
    <property type="project" value="TreeGrafter"/>
</dbReference>
<dbReference type="GO" id="GO:0006284">
    <property type="term" value="P:base-excision repair"/>
    <property type="evidence" value="ECO:0007669"/>
    <property type="project" value="TreeGrafter"/>
</dbReference>
<comment type="function">
    <text evidence="7">Endonuclease IV plays a role in DNA repair. It cleaves phosphodiester bonds at apurinic or apyrimidinic (AP) sites, generating a 3'-hydroxyl group and a 5'-terminal sugar phosphate.</text>
</comment>
<dbReference type="NCBIfam" id="TIGR00587">
    <property type="entry name" value="nfo"/>
    <property type="match status" value="1"/>
</dbReference>
<evidence type="ECO:0000259" key="8">
    <source>
        <dbReference type="Pfam" id="PF01261"/>
    </source>
</evidence>
<dbReference type="HOGENOM" id="CLU_025885_0_1_9"/>
<comment type="cofactor">
    <cofactor evidence="7">
        <name>Zn(2+)</name>
        <dbReference type="ChEBI" id="CHEBI:29105"/>
    </cofactor>
    <text evidence="7">Binds 3 Zn(2+) ions.</text>
</comment>
<sequence length="278" mass="30428">MKLGAHLSIAGGVDKAVDRAEELEINAFQIFAKNPRGWTGKELTTEVAELFKEKSKSIELASSVVHANYLSNLATPKDELYKKSKESLTEDIRRADCLGADYVVLHPGNHTGSGIEAGIKRVNQALQEIINEFNPEAKLLLENVAGAGTEVGFNFDDLLAMTEGIPLKRVGICLDTCHAFTAGYDLRSEAGFDGLLTEIDDTFGLENLPVIHVNDSKEEVGSNKDRHYHIGQGKIGSEGFARLVNHSQMKEKVLIIETPIDDNGDDELNLKTLRNLGK</sequence>
<dbReference type="PANTHER" id="PTHR21445">
    <property type="entry name" value="ENDONUCLEASE IV ENDODEOXYRIBONUCLEASE IV"/>
    <property type="match status" value="1"/>
</dbReference>
<feature type="binding site" evidence="7">
    <location>
        <position position="142"/>
    </location>
    <ligand>
        <name>Zn(2+)</name>
        <dbReference type="ChEBI" id="CHEBI:29105"/>
        <label>1</label>
    </ligand>
</feature>
<dbReference type="GO" id="GO:0003906">
    <property type="term" value="F:DNA-(apurinic or apyrimidinic site) endonuclease activity"/>
    <property type="evidence" value="ECO:0007669"/>
    <property type="project" value="TreeGrafter"/>
</dbReference>
<feature type="binding site" evidence="7">
    <location>
        <position position="257"/>
    </location>
    <ligand>
        <name>Zn(2+)</name>
        <dbReference type="ChEBI" id="CHEBI:29105"/>
        <label>2</label>
    </ligand>
</feature>
<dbReference type="GO" id="GO:0003677">
    <property type="term" value="F:DNA binding"/>
    <property type="evidence" value="ECO:0007669"/>
    <property type="project" value="InterPro"/>
</dbReference>
<dbReference type="PROSITE" id="PS00731">
    <property type="entry name" value="AP_NUCLEASE_F2_3"/>
    <property type="match status" value="1"/>
</dbReference>
<evidence type="ECO:0000313" key="10">
    <source>
        <dbReference type="Proteomes" id="UP000001661"/>
    </source>
</evidence>
<gene>
    <name evidence="7" type="primary">nfo</name>
    <name evidence="9" type="ordered locus">Acear_1590</name>
</gene>
<organism evidence="9 10">
    <name type="scientific">Acetohalobium arabaticum (strain ATCC 49924 / DSM 5501 / Z-7288)</name>
    <dbReference type="NCBI Taxonomy" id="574087"/>
    <lineage>
        <taxon>Bacteria</taxon>
        <taxon>Bacillati</taxon>
        <taxon>Bacillota</taxon>
        <taxon>Clostridia</taxon>
        <taxon>Halanaerobiales</taxon>
        <taxon>Halobacteroidaceae</taxon>
        <taxon>Acetohalobium</taxon>
    </lineage>
</organism>
<feature type="binding site" evidence="7">
    <location>
        <position position="175"/>
    </location>
    <ligand>
        <name>Zn(2+)</name>
        <dbReference type="ChEBI" id="CHEBI:29105"/>
        <label>2</label>
    </ligand>
</feature>
<dbReference type="InterPro" id="IPR001719">
    <property type="entry name" value="AP_endonuc_2"/>
</dbReference>
<dbReference type="FunFam" id="3.20.20.150:FF:000001">
    <property type="entry name" value="Probable endonuclease 4"/>
    <property type="match status" value="1"/>
</dbReference>
<evidence type="ECO:0000313" key="9">
    <source>
        <dbReference type="EMBL" id="ADL13096.1"/>
    </source>
</evidence>
<dbReference type="RefSeq" id="WP_013278541.1">
    <property type="nucleotide sequence ID" value="NC_014378.1"/>
</dbReference>
<evidence type="ECO:0000256" key="7">
    <source>
        <dbReference type="HAMAP-Rule" id="MF_00152"/>
    </source>
</evidence>
<keyword evidence="6 7" id="KW-0234">DNA repair</keyword>
<evidence type="ECO:0000256" key="6">
    <source>
        <dbReference type="ARBA" id="ARBA00023204"/>
    </source>
</evidence>
<evidence type="ECO:0000256" key="1">
    <source>
        <dbReference type="ARBA" id="ARBA00005340"/>
    </source>
</evidence>
<dbReference type="SUPFAM" id="SSF51658">
    <property type="entry name" value="Xylose isomerase-like"/>
    <property type="match status" value="1"/>
</dbReference>
<dbReference type="PROSITE" id="PS00730">
    <property type="entry name" value="AP_NUCLEASE_F2_2"/>
    <property type="match status" value="1"/>
</dbReference>
<evidence type="ECO:0000256" key="2">
    <source>
        <dbReference type="ARBA" id="ARBA00022723"/>
    </source>
</evidence>
<dbReference type="STRING" id="574087.Acear_1590"/>
<keyword evidence="7" id="KW-0540">Nuclease</keyword>
<dbReference type="eggNOG" id="COG0648">
    <property type="taxonomic scope" value="Bacteria"/>
</dbReference>